<sequence>MQTPDRASPDIPISEISRPEDPLSHKVSSFKEGIFDSLPLAIDYAPISFAFGLNSVKLGFTPSEAIFFSCVIYAGASQFVITALPSAGMSLWVSALTVTMIWAFAILARMVNGCLTVLLQTKSAQLNNRNPHD</sequence>
<dbReference type="InterPro" id="IPR011606">
    <property type="entry name" value="Brnchd-chn_aa_trnsp_permease"/>
</dbReference>
<dbReference type="HOGENOM" id="CLU_1905967_0_0_6"/>
<dbReference type="STRING" id="406817.XNC1_1315"/>
<evidence type="ECO:0000256" key="6">
    <source>
        <dbReference type="ARBA" id="ARBA00022989"/>
    </source>
</evidence>
<dbReference type="KEGG" id="xne:XNC1_1315"/>
<dbReference type="Pfam" id="PF03591">
    <property type="entry name" value="AzlC"/>
    <property type="match status" value="1"/>
</dbReference>
<evidence type="ECO:0000256" key="7">
    <source>
        <dbReference type="ARBA" id="ARBA00023136"/>
    </source>
</evidence>
<accession>D3VAE4</accession>
<keyword evidence="11" id="KW-1185">Reference proteome</keyword>
<evidence type="ECO:0000256" key="2">
    <source>
        <dbReference type="ARBA" id="ARBA00010735"/>
    </source>
</evidence>
<keyword evidence="4" id="KW-1003">Cell membrane</keyword>
<dbReference type="GO" id="GO:0005886">
    <property type="term" value="C:plasma membrane"/>
    <property type="evidence" value="ECO:0007669"/>
    <property type="project" value="UniProtKB-SubCell"/>
</dbReference>
<keyword evidence="5 9" id="KW-0812">Transmembrane</keyword>
<dbReference type="PANTHER" id="PTHR34979">
    <property type="entry name" value="INNER MEMBRANE PROTEIN YGAZ"/>
    <property type="match status" value="1"/>
</dbReference>
<dbReference type="EMBL" id="FN667742">
    <property type="protein sequence ID" value="CBJ89380.1"/>
    <property type="molecule type" value="Genomic_DNA"/>
</dbReference>
<gene>
    <name evidence="10" type="ordered locus">XNC1_1315</name>
</gene>
<proteinExistence type="inferred from homology"/>
<evidence type="ECO:0000256" key="4">
    <source>
        <dbReference type="ARBA" id="ARBA00022475"/>
    </source>
</evidence>
<keyword evidence="3" id="KW-0813">Transport</keyword>
<evidence type="ECO:0000313" key="10">
    <source>
        <dbReference type="EMBL" id="CBJ89380.1"/>
    </source>
</evidence>
<feature type="transmembrane region" description="Helical" evidence="9">
    <location>
        <begin position="65"/>
        <end position="85"/>
    </location>
</feature>
<feature type="region of interest" description="Disordered" evidence="8">
    <location>
        <begin position="1"/>
        <end position="24"/>
    </location>
</feature>
<comment type="similarity">
    <text evidence="2">Belongs to the AzlC family.</text>
</comment>
<dbReference type="GO" id="GO:1903785">
    <property type="term" value="P:L-valine transmembrane transport"/>
    <property type="evidence" value="ECO:0007669"/>
    <property type="project" value="TreeGrafter"/>
</dbReference>
<dbReference type="PANTHER" id="PTHR34979:SF1">
    <property type="entry name" value="INNER MEMBRANE PROTEIN YGAZ"/>
    <property type="match status" value="1"/>
</dbReference>
<evidence type="ECO:0000256" key="8">
    <source>
        <dbReference type="SAM" id="MobiDB-lite"/>
    </source>
</evidence>
<name>D3VAE4_XENNA</name>
<dbReference type="eggNOG" id="COG1296">
    <property type="taxonomic scope" value="Bacteria"/>
</dbReference>
<protein>
    <submittedName>
        <fullName evidence="10">Uncharacterized protein</fullName>
    </submittedName>
</protein>
<comment type="subcellular location">
    <subcellularLocation>
        <location evidence="1">Cell membrane</location>
        <topology evidence="1">Multi-pass membrane protein</topology>
    </subcellularLocation>
</comment>
<dbReference type="AlphaFoldDB" id="D3VAE4"/>
<evidence type="ECO:0000256" key="1">
    <source>
        <dbReference type="ARBA" id="ARBA00004651"/>
    </source>
</evidence>
<feature type="transmembrane region" description="Helical" evidence="9">
    <location>
        <begin position="91"/>
        <end position="119"/>
    </location>
</feature>
<keyword evidence="7 9" id="KW-0472">Membrane</keyword>
<evidence type="ECO:0000313" key="11">
    <source>
        <dbReference type="Proteomes" id="UP000008075"/>
    </source>
</evidence>
<keyword evidence="6 9" id="KW-1133">Transmembrane helix</keyword>
<organism evidence="10 11">
    <name type="scientific">Xenorhabdus nematophila (strain ATCC 19061 / DSM 3370 / CCUG 14189 / LMG 1036 / NCIMB 9965 / AN6)</name>
    <dbReference type="NCBI Taxonomy" id="406817"/>
    <lineage>
        <taxon>Bacteria</taxon>
        <taxon>Pseudomonadati</taxon>
        <taxon>Pseudomonadota</taxon>
        <taxon>Gammaproteobacteria</taxon>
        <taxon>Enterobacterales</taxon>
        <taxon>Morganellaceae</taxon>
        <taxon>Xenorhabdus</taxon>
    </lineage>
</organism>
<evidence type="ECO:0000256" key="5">
    <source>
        <dbReference type="ARBA" id="ARBA00022692"/>
    </source>
</evidence>
<evidence type="ECO:0000256" key="3">
    <source>
        <dbReference type="ARBA" id="ARBA00022448"/>
    </source>
</evidence>
<evidence type="ECO:0000256" key="9">
    <source>
        <dbReference type="SAM" id="Phobius"/>
    </source>
</evidence>
<dbReference type="Proteomes" id="UP000008075">
    <property type="component" value="Chromosome"/>
</dbReference>
<reference evidence="10 11" key="1">
    <citation type="journal article" date="2011" name="PLoS ONE">
        <title>The entomopathogenic bacterial endosymbionts xenorhabdus and photorhabdus: convergent lifestyles from divergent genomes.</title>
        <authorList>
            <person name="Chaston J.M."/>
            <person name="Suen G."/>
            <person name="Tucker S.L."/>
            <person name="Andersen A.W."/>
            <person name="Bhasin A."/>
            <person name="Bode E."/>
            <person name="Bode H.B."/>
            <person name="Brachmann A.O."/>
            <person name="Cowles C.E."/>
            <person name="Cowles K.N."/>
            <person name="Darby C."/>
            <person name="de Leon L."/>
            <person name="Drace K."/>
            <person name="Du Z."/>
            <person name="Givaudan A."/>
            <person name="Herbert Tran E.E."/>
            <person name="Jewell K.A."/>
            <person name="Knack J.J."/>
            <person name="Krasomil-Osterfeld K.C."/>
            <person name="Kukor R."/>
            <person name="Lanois A."/>
            <person name="Latreille P."/>
            <person name="Leimgruber N.K."/>
            <person name="Lipke C.M."/>
            <person name="Liu R."/>
            <person name="Lu X."/>
            <person name="Martens E.C."/>
            <person name="Marri P.R."/>
            <person name="Medigue C."/>
            <person name="Menard M.L."/>
            <person name="Miller N.M."/>
            <person name="Morales-Soto N."/>
            <person name="Norton S."/>
            <person name="Ogier J.C."/>
            <person name="Orchard S.S."/>
            <person name="Park D."/>
            <person name="Park Y."/>
            <person name="Qurollo B.A."/>
            <person name="Sugar D.R."/>
            <person name="Richards G.R."/>
            <person name="Rouy Z."/>
            <person name="Slominski B."/>
            <person name="Slominski K."/>
            <person name="Snyder H."/>
            <person name="Tjaden B.C."/>
            <person name="van der Hoeven R."/>
            <person name="Welch R.D."/>
            <person name="Wheeler C."/>
            <person name="Xiang B."/>
            <person name="Barbazuk B."/>
            <person name="Gaudriault S."/>
            <person name="Goodner B."/>
            <person name="Slater S.C."/>
            <person name="Forst S."/>
            <person name="Goldman B.S."/>
            <person name="Goodrich-Blair H."/>
        </authorList>
    </citation>
    <scope>NUCLEOTIDE SEQUENCE [LARGE SCALE GENOMIC DNA]</scope>
    <source>
        <strain evidence="11">ATCC 19061 / DSM 3370 / CCUG 14189 / LMG 1036 / NCIMB 9965 / AN6</strain>
    </source>
</reference>